<organism evidence="4 5">
    <name type="scientific">Salinibacillus aidingensis</name>
    <dbReference type="NCBI Taxonomy" id="237684"/>
    <lineage>
        <taxon>Bacteria</taxon>
        <taxon>Bacillati</taxon>
        <taxon>Bacillota</taxon>
        <taxon>Bacilli</taxon>
        <taxon>Bacillales</taxon>
        <taxon>Bacillaceae</taxon>
        <taxon>Salinibacillus</taxon>
    </lineage>
</organism>
<keyword evidence="1" id="KW-0812">Transmembrane</keyword>
<dbReference type="InterPro" id="IPR025672">
    <property type="entry name" value="Sigma_reg_C_dom"/>
</dbReference>
<keyword evidence="5" id="KW-1185">Reference proteome</keyword>
<sequence>MSEEWKQKLQKYYGGHLSDEEAEEIERDLEKLDAYQELISEELGSEKDVQDEDLPPEKVNKILKNSIRNARFSSVAYVIMIILLIYPIMTMASYIYYGWGGKAEDLIYVAIETVYVTEPNVSLEEMQIKENVGLFTLDVNMDLYKRVGKEDIKLGDWKVTYEMDKAELIKRNYISENAPMEIPYYDTKKLYHPKAEITNKDPDAWDSLEKLPEGTVAEVYVSLNELKKPEDMIGVTEGLDVEWRWYAIDTGLEASGKSLEGGYLTPIGYPAQPDPDGWSPYHNRKPNDQQFMESLRFLEKYEQQAVDIAHAKWLDLDHRIEYIEDHGLKSYGGVITGPTKEILKLRNSESIRTIHIGEVRLWNW</sequence>
<gene>
    <name evidence="4" type="ORF">GCM10008986_34960</name>
</gene>
<accession>A0ABP3LRI7</accession>
<dbReference type="Pfam" id="PF13791">
    <property type="entry name" value="Sigma_reg_C"/>
    <property type="match status" value="1"/>
</dbReference>
<evidence type="ECO:0000256" key="1">
    <source>
        <dbReference type="SAM" id="Phobius"/>
    </source>
</evidence>
<name>A0ABP3LRI7_9BACI</name>
<dbReference type="Proteomes" id="UP001500880">
    <property type="component" value="Unassembled WGS sequence"/>
</dbReference>
<dbReference type="EMBL" id="BAAADO010000012">
    <property type="protein sequence ID" value="GAA0504427.1"/>
    <property type="molecule type" value="Genomic_DNA"/>
</dbReference>
<evidence type="ECO:0000259" key="2">
    <source>
        <dbReference type="Pfam" id="PF13791"/>
    </source>
</evidence>
<protein>
    <submittedName>
        <fullName evidence="4">Anti-sigma factor</fullName>
    </submittedName>
</protein>
<dbReference type="Pfam" id="PF13800">
    <property type="entry name" value="Sigma_reg_N"/>
    <property type="match status" value="1"/>
</dbReference>
<feature type="domain" description="Sigma factor regulator N-terminal" evidence="3">
    <location>
        <begin position="61"/>
        <end position="152"/>
    </location>
</feature>
<feature type="domain" description="Sigma factor regulator C-terminal" evidence="2">
    <location>
        <begin position="208"/>
        <end position="358"/>
    </location>
</feature>
<keyword evidence="1" id="KW-0472">Membrane</keyword>
<evidence type="ECO:0000313" key="5">
    <source>
        <dbReference type="Proteomes" id="UP001500880"/>
    </source>
</evidence>
<feature type="transmembrane region" description="Helical" evidence="1">
    <location>
        <begin position="74"/>
        <end position="97"/>
    </location>
</feature>
<keyword evidence="1" id="KW-1133">Transmembrane helix</keyword>
<evidence type="ECO:0000313" key="4">
    <source>
        <dbReference type="EMBL" id="GAA0504427.1"/>
    </source>
</evidence>
<comment type="caution">
    <text evidence="4">The sequence shown here is derived from an EMBL/GenBank/DDBJ whole genome shotgun (WGS) entry which is preliminary data.</text>
</comment>
<dbReference type="InterPro" id="IPR029101">
    <property type="entry name" value="Sigma_reg_N"/>
</dbReference>
<reference evidence="5" key="1">
    <citation type="journal article" date="2019" name="Int. J. Syst. Evol. Microbiol.">
        <title>The Global Catalogue of Microorganisms (GCM) 10K type strain sequencing project: providing services to taxonomists for standard genome sequencing and annotation.</title>
        <authorList>
            <consortium name="The Broad Institute Genomics Platform"/>
            <consortium name="The Broad Institute Genome Sequencing Center for Infectious Disease"/>
            <person name="Wu L."/>
            <person name="Ma J."/>
        </authorList>
    </citation>
    <scope>NUCLEOTIDE SEQUENCE [LARGE SCALE GENOMIC DNA]</scope>
    <source>
        <strain evidence="5">JCM 12389</strain>
    </source>
</reference>
<evidence type="ECO:0000259" key="3">
    <source>
        <dbReference type="Pfam" id="PF13800"/>
    </source>
</evidence>
<dbReference type="RefSeq" id="WP_343844035.1">
    <property type="nucleotide sequence ID" value="NZ_BAAADO010000012.1"/>
</dbReference>
<proteinExistence type="predicted"/>